<keyword evidence="4 5" id="KW-0067">ATP-binding</keyword>
<evidence type="ECO:0000259" key="6">
    <source>
        <dbReference type="PROSITE" id="PS50975"/>
    </source>
</evidence>
<sequence>MTAHAVVLTSVRRAFPFGLLDRPGADHVTIVAEVGHPHRFPRGGAAPGTATVDVVEVESIRDTTEVLRAVRRVSASRPVDRVVSPVEFGVATAGFLRSSLGIPGESFDVGLAFSDKFLMKRRLAEAGVRTARFTRVFDPADVGAAGDGLGWPVIVKPSVGALCMDVARIDGPDEAIAWATGPVGERLRADGMPVAVEQYVAMDQEFHVDAVVRAGEVLFATVSIYFAPLLGQIDDFDGSWIVPHDHPDHAEALALATRSVDALGLRDGIAHVELFRSADGFRVGEAACRPPGGGIVDAVRHQHGVDLWEAYWSVALGRAPELDAVATEGVVANVNLPIRPGRIVELSTEVEIRAACPGLIDVRMTMRVGDVISSDLNSSSTPGVVFFRARDEAGIRTTLASLRRAYRLEVEPTSG</sequence>
<dbReference type="RefSeq" id="WP_146929555.1">
    <property type="nucleotide sequence ID" value="NZ_BJUB01000011.1"/>
</dbReference>
<dbReference type="EMBL" id="BJUB01000011">
    <property type="protein sequence ID" value="GEK22848.1"/>
    <property type="molecule type" value="Genomic_DNA"/>
</dbReference>
<dbReference type="InterPro" id="IPR013815">
    <property type="entry name" value="ATP_grasp_subdomain_1"/>
</dbReference>
<dbReference type="GO" id="GO:0046872">
    <property type="term" value="F:metal ion binding"/>
    <property type="evidence" value="ECO:0007669"/>
    <property type="project" value="InterPro"/>
</dbReference>
<dbReference type="AlphaFoldDB" id="A0A510V7J8"/>
<evidence type="ECO:0000256" key="1">
    <source>
        <dbReference type="ARBA" id="ARBA00022598"/>
    </source>
</evidence>
<keyword evidence="8" id="KW-1185">Reference proteome</keyword>
<evidence type="ECO:0000256" key="4">
    <source>
        <dbReference type="ARBA" id="ARBA00022840"/>
    </source>
</evidence>
<reference evidence="7 8" key="1">
    <citation type="submission" date="2019-07" db="EMBL/GenBank/DDBJ databases">
        <title>Whole genome shotgun sequence of Cellulomonas xylanilytica NBRC 101102.</title>
        <authorList>
            <person name="Hosoyama A."/>
            <person name="Uohara A."/>
            <person name="Ohji S."/>
            <person name="Ichikawa N."/>
        </authorList>
    </citation>
    <scope>NUCLEOTIDE SEQUENCE [LARGE SCALE GENOMIC DNA]</scope>
    <source>
        <strain evidence="7 8">NBRC 101102</strain>
    </source>
</reference>
<dbReference type="Gene3D" id="3.30.1490.20">
    <property type="entry name" value="ATP-grasp fold, A domain"/>
    <property type="match status" value="1"/>
</dbReference>
<dbReference type="PANTHER" id="PTHR43585:SF2">
    <property type="entry name" value="ATP-GRASP ENZYME FSQD"/>
    <property type="match status" value="1"/>
</dbReference>
<dbReference type="Gene3D" id="3.30.470.20">
    <property type="entry name" value="ATP-grasp fold, B domain"/>
    <property type="match status" value="1"/>
</dbReference>
<keyword evidence="1" id="KW-0436">Ligase</keyword>
<dbReference type="InterPro" id="IPR003135">
    <property type="entry name" value="ATP-grasp_carboxylate-amine"/>
</dbReference>
<evidence type="ECO:0000313" key="8">
    <source>
        <dbReference type="Proteomes" id="UP000321118"/>
    </source>
</evidence>
<dbReference type="GO" id="GO:0016874">
    <property type="term" value="F:ligase activity"/>
    <property type="evidence" value="ECO:0007669"/>
    <property type="project" value="UniProtKB-KW"/>
</dbReference>
<comment type="caution">
    <text evidence="7">The sequence shown here is derived from an EMBL/GenBank/DDBJ whole genome shotgun (WGS) entry which is preliminary data.</text>
</comment>
<dbReference type="Gene3D" id="3.40.50.20">
    <property type="match status" value="1"/>
</dbReference>
<evidence type="ECO:0000256" key="5">
    <source>
        <dbReference type="PROSITE-ProRule" id="PRU00409"/>
    </source>
</evidence>
<keyword evidence="3" id="KW-0658">Purine biosynthesis</keyword>
<dbReference type="GO" id="GO:0006164">
    <property type="term" value="P:purine nucleotide biosynthetic process"/>
    <property type="evidence" value="ECO:0007669"/>
    <property type="project" value="UniProtKB-KW"/>
</dbReference>
<evidence type="ECO:0000313" key="7">
    <source>
        <dbReference type="EMBL" id="GEK22848.1"/>
    </source>
</evidence>
<organism evidence="7 8">
    <name type="scientific">Cellulomonas xylanilytica</name>
    <dbReference type="NCBI Taxonomy" id="233583"/>
    <lineage>
        <taxon>Bacteria</taxon>
        <taxon>Bacillati</taxon>
        <taxon>Actinomycetota</taxon>
        <taxon>Actinomycetes</taxon>
        <taxon>Micrococcales</taxon>
        <taxon>Cellulomonadaceae</taxon>
        <taxon>Cellulomonas</taxon>
    </lineage>
</organism>
<dbReference type="GO" id="GO:0005524">
    <property type="term" value="F:ATP binding"/>
    <property type="evidence" value="ECO:0007669"/>
    <property type="project" value="UniProtKB-UniRule"/>
</dbReference>
<proteinExistence type="predicted"/>
<dbReference type="SUPFAM" id="SSF56059">
    <property type="entry name" value="Glutathione synthetase ATP-binding domain-like"/>
    <property type="match status" value="1"/>
</dbReference>
<evidence type="ECO:0000256" key="2">
    <source>
        <dbReference type="ARBA" id="ARBA00022741"/>
    </source>
</evidence>
<dbReference type="PROSITE" id="PS50975">
    <property type="entry name" value="ATP_GRASP"/>
    <property type="match status" value="1"/>
</dbReference>
<name>A0A510V7J8_9CELL</name>
<dbReference type="Proteomes" id="UP000321118">
    <property type="component" value="Unassembled WGS sequence"/>
</dbReference>
<dbReference type="Pfam" id="PF02222">
    <property type="entry name" value="ATP-grasp"/>
    <property type="match status" value="1"/>
</dbReference>
<feature type="domain" description="ATP-grasp" evidence="6">
    <location>
        <begin position="120"/>
        <end position="316"/>
    </location>
</feature>
<dbReference type="InterPro" id="IPR011761">
    <property type="entry name" value="ATP-grasp"/>
</dbReference>
<evidence type="ECO:0000256" key="3">
    <source>
        <dbReference type="ARBA" id="ARBA00022755"/>
    </source>
</evidence>
<dbReference type="InterPro" id="IPR052032">
    <property type="entry name" value="ATP-dep_AA_Ligase"/>
</dbReference>
<dbReference type="OrthoDB" id="24041at2"/>
<protein>
    <recommendedName>
        <fullName evidence="6">ATP-grasp domain-containing protein</fullName>
    </recommendedName>
</protein>
<dbReference type="PANTHER" id="PTHR43585">
    <property type="entry name" value="FUMIPYRROLE BIOSYNTHESIS PROTEIN C"/>
    <property type="match status" value="1"/>
</dbReference>
<accession>A0A510V7J8</accession>
<keyword evidence="2 5" id="KW-0547">Nucleotide-binding</keyword>
<gene>
    <name evidence="7" type="ORF">CXY01_33680</name>
</gene>